<evidence type="ECO:0000313" key="3">
    <source>
        <dbReference type="Proteomes" id="UP000644699"/>
    </source>
</evidence>
<reference evidence="2" key="1">
    <citation type="journal article" date="2014" name="Int. J. Syst. Evol. Microbiol.">
        <title>Complete genome sequence of Corynebacterium casei LMG S-19264T (=DSM 44701T), isolated from a smear-ripened cheese.</title>
        <authorList>
            <consortium name="US DOE Joint Genome Institute (JGI-PGF)"/>
            <person name="Walter F."/>
            <person name="Albersmeier A."/>
            <person name="Kalinowski J."/>
            <person name="Ruckert C."/>
        </authorList>
    </citation>
    <scope>NUCLEOTIDE SEQUENCE</scope>
    <source>
        <strain evidence="2">CGMCC 1.15367</strain>
    </source>
</reference>
<dbReference type="Proteomes" id="UP000644699">
    <property type="component" value="Unassembled WGS sequence"/>
</dbReference>
<accession>A0A916ZQZ0</accession>
<dbReference type="EMBL" id="BMIQ01000004">
    <property type="protein sequence ID" value="GGE07952.1"/>
    <property type="molecule type" value="Genomic_DNA"/>
</dbReference>
<feature type="compositionally biased region" description="Basic and acidic residues" evidence="1">
    <location>
        <begin position="31"/>
        <end position="44"/>
    </location>
</feature>
<comment type="caution">
    <text evidence="2">The sequence shown here is derived from an EMBL/GenBank/DDBJ whole genome shotgun (WGS) entry which is preliminary data.</text>
</comment>
<reference evidence="2" key="2">
    <citation type="submission" date="2020-09" db="EMBL/GenBank/DDBJ databases">
        <authorList>
            <person name="Sun Q."/>
            <person name="Zhou Y."/>
        </authorList>
    </citation>
    <scope>NUCLEOTIDE SEQUENCE</scope>
    <source>
        <strain evidence="2">CGMCC 1.15367</strain>
    </source>
</reference>
<feature type="region of interest" description="Disordered" evidence="1">
    <location>
        <begin position="1"/>
        <end position="44"/>
    </location>
</feature>
<organism evidence="2 3">
    <name type="scientific">Aureimonas endophytica</name>
    <dbReference type="NCBI Taxonomy" id="2027858"/>
    <lineage>
        <taxon>Bacteria</taxon>
        <taxon>Pseudomonadati</taxon>
        <taxon>Pseudomonadota</taxon>
        <taxon>Alphaproteobacteria</taxon>
        <taxon>Hyphomicrobiales</taxon>
        <taxon>Aurantimonadaceae</taxon>
        <taxon>Aureimonas</taxon>
    </lineage>
</organism>
<dbReference type="RefSeq" id="WP_280515046.1">
    <property type="nucleotide sequence ID" value="NZ_BMIQ01000004.1"/>
</dbReference>
<keyword evidence="3" id="KW-1185">Reference proteome</keyword>
<evidence type="ECO:0000313" key="2">
    <source>
        <dbReference type="EMBL" id="GGE07952.1"/>
    </source>
</evidence>
<proteinExistence type="predicted"/>
<sequence>MTLAALHPSRHGAAGPARTNPRAALRPGDVVQREGETRSRLPRR</sequence>
<protein>
    <submittedName>
        <fullName evidence="2">Uncharacterized protein</fullName>
    </submittedName>
</protein>
<name>A0A916ZQZ0_9HYPH</name>
<gene>
    <name evidence="2" type="ORF">GCM10011390_28740</name>
</gene>
<dbReference type="AlphaFoldDB" id="A0A916ZQZ0"/>
<evidence type="ECO:0000256" key="1">
    <source>
        <dbReference type="SAM" id="MobiDB-lite"/>
    </source>
</evidence>